<keyword evidence="3" id="KW-0479">Metal-binding</keyword>
<dbReference type="SUPFAM" id="SSF48264">
    <property type="entry name" value="Cytochrome P450"/>
    <property type="match status" value="1"/>
</dbReference>
<dbReference type="CDD" id="cd11063">
    <property type="entry name" value="CYP52"/>
    <property type="match status" value="1"/>
</dbReference>
<evidence type="ECO:0000256" key="2">
    <source>
        <dbReference type="ARBA" id="ARBA00010617"/>
    </source>
</evidence>
<organism evidence="7 8">
    <name type="scientific">Lentithecium fluviatile CBS 122367</name>
    <dbReference type="NCBI Taxonomy" id="1168545"/>
    <lineage>
        <taxon>Eukaryota</taxon>
        <taxon>Fungi</taxon>
        <taxon>Dikarya</taxon>
        <taxon>Ascomycota</taxon>
        <taxon>Pezizomycotina</taxon>
        <taxon>Dothideomycetes</taxon>
        <taxon>Pleosporomycetidae</taxon>
        <taxon>Pleosporales</taxon>
        <taxon>Massarineae</taxon>
        <taxon>Lentitheciaceae</taxon>
        <taxon>Lentithecium</taxon>
    </lineage>
</organism>
<keyword evidence="5" id="KW-0408">Iron</keyword>
<evidence type="ECO:0000256" key="3">
    <source>
        <dbReference type="ARBA" id="ARBA00022723"/>
    </source>
</evidence>
<reference evidence="7" key="1">
    <citation type="journal article" date="2020" name="Stud. Mycol.">
        <title>101 Dothideomycetes genomes: a test case for predicting lifestyles and emergence of pathogens.</title>
        <authorList>
            <person name="Haridas S."/>
            <person name="Albert R."/>
            <person name="Binder M."/>
            <person name="Bloem J."/>
            <person name="Labutti K."/>
            <person name="Salamov A."/>
            <person name="Andreopoulos B."/>
            <person name="Baker S."/>
            <person name="Barry K."/>
            <person name="Bills G."/>
            <person name="Bluhm B."/>
            <person name="Cannon C."/>
            <person name="Castanera R."/>
            <person name="Culley D."/>
            <person name="Daum C."/>
            <person name="Ezra D."/>
            <person name="Gonzalez J."/>
            <person name="Henrissat B."/>
            <person name="Kuo A."/>
            <person name="Liang C."/>
            <person name="Lipzen A."/>
            <person name="Lutzoni F."/>
            <person name="Magnuson J."/>
            <person name="Mondo S."/>
            <person name="Nolan M."/>
            <person name="Ohm R."/>
            <person name="Pangilinan J."/>
            <person name="Park H.-J."/>
            <person name="Ramirez L."/>
            <person name="Alfaro M."/>
            <person name="Sun H."/>
            <person name="Tritt A."/>
            <person name="Yoshinaga Y."/>
            <person name="Zwiers L.-H."/>
            <person name="Turgeon B."/>
            <person name="Goodwin S."/>
            <person name="Spatafora J."/>
            <person name="Crous P."/>
            <person name="Grigoriev I."/>
        </authorList>
    </citation>
    <scope>NUCLEOTIDE SEQUENCE</scope>
    <source>
        <strain evidence="7">CBS 122367</strain>
    </source>
</reference>
<keyword evidence="8" id="KW-1185">Reference proteome</keyword>
<proteinExistence type="inferred from homology"/>
<dbReference type="InterPro" id="IPR036396">
    <property type="entry name" value="Cyt_P450_sf"/>
</dbReference>
<dbReference type="InterPro" id="IPR001128">
    <property type="entry name" value="Cyt_P450"/>
</dbReference>
<sequence length="509" mass="58221">METSTLKVVTFLLFSSWVLWIINTHFQRWRERRTLIARHVCRTPPTPAKSDPFGLVDMRESTAAYHSKTLLQRTCEQYDQYGKTWTSRFMTQRVIHTIEPENIKAVLSTNFYDYGVGWRRKHAFRPLLGGSLFQIDGHAWAKSRAVIQPAFTRARITDVGAWEGIVESFLERVMDASSDKRTVDLAPYFFKLATDLASSFIRGKSTIDSEDSEKKEENDFLTAMKYAGGGCEKRWQLGMFTFLFPMKDFYRQVATVHGYMEKQVDDVLAVQDAEDFGKRRDFLASLTERTKDRKVLRDEACMLFVAAADTTGCLLTNLFFLLGRYEEVWKKLREEAAAFGKEKPTAQDLKKLKYHVNCIREALRVLPILPSNSREAYKDTVLPVGGGPDGNSPVFVPAGSVVSFSIMAMQRRKDLWGDDAEEFRPERWDNVQPGTNWAYIPFMQGPRICLGNELAMLEVTYIVVKMVQRFERLDRVDKDPWIEEVSIGTTSANGVKAMLVPDETYSVGA</sequence>
<evidence type="ECO:0000313" key="7">
    <source>
        <dbReference type="EMBL" id="KAF2676344.1"/>
    </source>
</evidence>
<comment type="cofactor">
    <cofactor evidence="1">
        <name>heme</name>
        <dbReference type="ChEBI" id="CHEBI:30413"/>
    </cofactor>
</comment>
<keyword evidence="6" id="KW-0503">Monooxygenase</keyword>
<dbReference type="GO" id="GO:0020037">
    <property type="term" value="F:heme binding"/>
    <property type="evidence" value="ECO:0007669"/>
    <property type="project" value="InterPro"/>
</dbReference>
<evidence type="ECO:0000256" key="1">
    <source>
        <dbReference type="ARBA" id="ARBA00001971"/>
    </source>
</evidence>
<dbReference type="InterPro" id="IPR002974">
    <property type="entry name" value="Cyt_P450_E_CYP52_ascomycetes"/>
</dbReference>
<keyword evidence="4" id="KW-0560">Oxidoreductase</keyword>
<dbReference type="OrthoDB" id="1470350at2759"/>
<dbReference type="PRINTS" id="PR01239">
    <property type="entry name" value="EP450IICYP52"/>
</dbReference>
<dbReference type="InterPro" id="IPR047146">
    <property type="entry name" value="Cyt_P450_E_CYP52_fungi"/>
</dbReference>
<evidence type="ECO:0000256" key="5">
    <source>
        <dbReference type="ARBA" id="ARBA00023004"/>
    </source>
</evidence>
<evidence type="ECO:0000256" key="4">
    <source>
        <dbReference type="ARBA" id="ARBA00023002"/>
    </source>
</evidence>
<dbReference type="GO" id="GO:0016712">
    <property type="term" value="F:oxidoreductase activity, acting on paired donors, with incorporation or reduction of molecular oxygen, reduced flavin or flavoprotein as one donor, and incorporation of one atom of oxygen"/>
    <property type="evidence" value="ECO:0007669"/>
    <property type="project" value="InterPro"/>
</dbReference>
<dbReference type="PRINTS" id="PR00385">
    <property type="entry name" value="P450"/>
</dbReference>
<dbReference type="PANTHER" id="PTHR24287">
    <property type="entry name" value="P450, PUTATIVE (EUROFUNG)-RELATED"/>
    <property type="match status" value="1"/>
</dbReference>
<comment type="similarity">
    <text evidence="2">Belongs to the cytochrome P450 family.</text>
</comment>
<dbReference type="AlphaFoldDB" id="A0A6G1IDP1"/>
<dbReference type="Gene3D" id="1.10.630.10">
    <property type="entry name" value="Cytochrome P450"/>
    <property type="match status" value="1"/>
</dbReference>
<dbReference type="EMBL" id="MU005636">
    <property type="protein sequence ID" value="KAF2676344.1"/>
    <property type="molecule type" value="Genomic_DNA"/>
</dbReference>
<name>A0A6G1IDP1_9PLEO</name>
<accession>A0A6G1IDP1</accession>
<dbReference type="GO" id="GO:0005506">
    <property type="term" value="F:iron ion binding"/>
    <property type="evidence" value="ECO:0007669"/>
    <property type="project" value="InterPro"/>
</dbReference>
<protein>
    <submittedName>
        <fullName evidence="7">Cytochrome P450</fullName>
    </submittedName>
</protein>
<dbReference type="PANTHER" id="PTHR24287:SF17">
    <property type="entry name" value="P450, PUTATIVE (EUROFUNG)-RELATED"/>
    <property type="match status" value="1"/>
</dbReference>
<dbReference type="Proteomes" id="UP000799291">
    <property type="component" value="Unassembled WGS sequence"/>
</dbReference>
<evidence type="ECO:0000313" key="8">
    <source>
        <dbReference type="Proteomes" id="UP000799291"/>
    </source>
</evidence>
<dbReference type="Pfam" id="PF00067">
    <property type="entry name" value="p450"/>
    <property type="match status" value="1"/>
</dbReference>
<evidence type="ECO:0000256" key="6">
    <source>
        <dbReference type="ARBA" id="ARBA00023033"/>
    </source>
</evidence>
<gene>
    <name evidence="7" type="ORF">K458DRAFT_380110</name>
</gene>